<feature type="region of interest" description="Disordered" evidence="1">
    <location>
        <begin position="202"/>
        <end position="315"/>
    </location>
</feature>
<name>A0AA40LS79_CNENI</name>
<organism evidence="2 3">
    <name type="scientific">Cnephaeus nilssonii</name>
    <name type="common">Northern bat</name>
    <name type="synonym">Eptesicus nilssonii</name>
    <dbReference type="NCBI Taxonomy" id="3371016"/>
    <lineage>
        <taxon>Eukaryota</taxon>
        <taxon>Metazoa</taxon>
        <taxon>Chordata</taxon>
        <taxon>Craniata</taxon>
        <taxon>Vertebrata</taxon>
        <taxon>Euteleostomi</taxon>
        <taxon>Mammalia</taxon>
        <taxon>Eutheria</taxon>
        <taxon>Laurasiatheria</taxon>
        <taxon>Chiroptera</taxon>
        <taxon>Yangochiroptera</taxon>
        <taxon>Vespertilionidae</taxon>
        <taxon>Cnephaeus</taxon>
    </lineage>
</organism>
<feature type="region of interest" description="Disordered" evidence="1">
    <location>
        <begin position="459"/>
        <end position="482"/>
    </location>
</feature>
<proteinExistence type="predicted"/>
<evidence type="ECO:0000256" key="1">
    <source>
        <dbReference type="SAM" id="MobiDB-lite"/>
    </source>
</evidence>
<feature type="compositionally biased region" description="Basic and acidic residues" evidence="1">
    <location>
        <begin position="1"/>
        <end position="11"/>
    </location>
</feature>
<feature type="compositionally biased region" description="Low complexity" evidence="1">
    <location>
        <begin position="213"/>
        <end position="231"/>
    </location>
</feature>
<feature type="compositionally biased region" description="Low complexity" evidence="1">
    <location>
        <begin position="360"/>
        <end position="372"/>
    </location>
</feature>
<comment type="caution">
    <text evidence="2">The sequence shown here is derived from an EMBL/GenBank/DDBJ whole genome shotgun (WGS) entry which is preliminary data.</text>
</comment>
<dbReference type="EMBL" id="JAULJE010000004">
    <property type="protein sequence ID" value="KAK1343800.1"/>
    <property type="molecule type" value="Genomic_DNA"/>
</dbReference>
<evidence type="ECO:0000313" key="3">
    <source>
        <dbReference type="Proteomes" id="UP001177744"/>
    </source>
</evidence>
<feature type="region of interest" description="Disordered" evidence="1">
    <location>
        <begin position="1"/>
        <end position="27"/>
    </location>
</feature>
<gene>
    <name evidence="2" type="ORF">QTO34_014353</name>
</gene>
<feature type="compositionally biased region" description="Polar residues" evidence="1">
    <location>
        <begin position="300"/>
        <end position="310"/>
    </location>
</feature>
<evidence type="ECO:0000313" key="2">
    <source>
        <dbReference type="EMBL" id="KAK1343800.1"/>
    </source>
</evidence>
<accession>A0AA40LS79</accession>
<keyword evidence="3" id="KW-1185">Reference proteome</keyword>
<dbReference type="AlphaFoldDB" id="A0AA40LS79"/>
<protein>
    <submittedName>
        <fullName evidence="2">Uncharacterized protein</fullName>
    </submittedName>
</protein>
<sequence length="545" mass="57117">MEKFSGLDKRSNQLPHSLKPREVRKLQKKSLKLVEKCAKRQAARKEPEPQPGAALLPLTLAPLCLPPPLGSAAAKEGEACAAAAALASQIATVTPTFSNHHLISQQPSTSRQDPPPALELPLAPAVHARCRSRLLSAVSGCEWQLPAPIGSHPLTVRWPGSHLLLAPTPIAPCHQQRPRESPALHERTGSCKRAGPWLLSQSCHGRGLRTGRPSTAAPSAEAAGEGASQSQFQCCPFRRGSHRGTARAGPSATPPQRLDRVRPAVPQPPTALPPADLAPDRPPPTSGRGGRASAKKQGVKASSGSSSGNLGCTAGPRVESPPTCVCLEIARDPDMAGPNPIKPRRVGGAASGPLVRHRAGGAASGPPSSPAGWGVRPQVPRPSLKSPSPYARSDSCQCDRPPREELRSGGAPIGGWPEENWCWRKTGAGSHAIGHPEFRHQRLPLAPWVLPQHRPFRPAGGAGMGTCESPPPAPTASQSTTLSHAPCASRCPIIKVNGAHTHLKWRAASSRNLSAPPPRLGLDIALDPAATPAKILLPHPQTCGP</sequence>
<feature type="region of interest" description="Disordered" evidence="1">
    <location>
        <begin position="332"/>
        <end position="412"/>
    </location>
</feature>
<reference evidence="2" key="1">
    <citation type="submission" date="2023-06" db="EMBL/GenBank/DDBJ databases">
        <title>Reference genome for the Northern bat (Eptesicus nilssonii), a most northern bat species.</title>
        <authorList>
            <person name="Laine V.N."/>
            <person name="Pulliainen A.T."/>
            <person name="Lilley T.M."/>
        </authorList>
    </citation>
    <scope>NUCLEOTIDE SEQUENCE</scope>
    <source>
        <strain evidence="2">BLF_Eptnil</strain>
        <tissue evidence="2">Kidney</tissue>
    </source>
</reference>
<dbReference type="Proteomes" id="UP001177744">
    <property type="component" value="Unassembled WGS sequence"/>
</dbReference>